<dbReference type="KEGG" id="mgor:H0P51_17135"/>
<proteinExistence type="predicted"/>
<dbReference type="RefSeq" id="WP_180913978.1">
    <property type="nucleotide sequence ID" value="NZ_CP059165.1"/>
</dbReference>
<feature type="domain" description="PE" evidence="1">
    <location>
        <begin position="4"/>
        <end position="94"/>
    </location>
</feature>
<evidence type="ECO:0000259" key="1">
    <source>
        <dbReference type="Pfam" id="PF00934"/>
    </source>
</evidence>
<accession>A0A7D6DVC3</accession>
<gene>
    <name evidence="2" type="ORF">H0P51_17135</name>
</gene>
<organism evidence="2 3">
    <name type="scientific">Mycobacterium vicinigordonae</name>
    <dbReference type="NCBI Taxonomy" id="1719132"/>
    <lineage>
        <taxon>Bacteria</taxon>
        <taxon>Bacillati</taxon>
        <taxon>Actinomycetota</taxon>
        <taxon>Actinomycetes</taxon>
        <taxon>Mycobacteriales</taxon>
        <taxon>Mycobacteriaceae</taxon>
        <taxon>Mycobacterium</taxon>
    </lineage>
</organism>
<dbReference type="EMBL" id="CP059165">
    <property type="protein sequence ID" value="QLL05568.1"/>
    <property type="molecule type" value="Genomic_DNA"/>
</dbReference>
<reference evidence="3" key="3">
    <citation type="submission" date="2023-07" db="EMBL/GenBank/DDBJ databases">
        <title>Description of Mycobacterium gordonae subsp. intergordonae subsp.nov. and Mycobacterium gordonae subsp. gordonae subsp. nov.</title>
        <authorList>
            <person name="Huang H."/>
        </authorList>
    </citation>
    <scope>NUCLEOTIDE SEQUENCE [LARGE SCALE GENOMIC DNA]</scope>
    <source>
        <strain evidence="3">24</strain>
    </source>
</reference>
<evidence type="ECO:0000313" key="2">
    <source>
        <dbReference type="EMBL" id="QLL05568.1"/>
    </source>
</evidence>
<dbReference type="Pfam" id="PF00934">
    <property type="entry name" value="PE"/>
    <property type="match status" value="1"/>
</dbReference>
<name>A0A7D6DVC3_9MYCO</name>
<dbReference type="AlphaFoldDB" id="A0A7D6DVC3"/>
<reference evidence="2 3" key="2">
    <citation type="submission" date="2020-07" db="EMBL/GenBank/DDBJ databases">
        <authorList>
            <person name="Yu X."/>
        </authorList>
    </citation>
    <scope>NUCLEOTIDE SEQUENCE [LARGE SCALE GENOMIC DNA]</scope>
    <source>
        <strain evidence="3">24</strain>
    </source>
</reference>
<dbReference type="InterPro" id="IPR000084">
    <property type="entry name" value="PE-PGRS_N"/>
</dbReference>
<evidence type="ECO:0000313" key="3">
    <source>
        <dbReference type="Proteomes" id="UP000510682"/>
    </source>
</evidence>
<dbReference type="Proteomes" id="UP000510682">
    <property type="component" value="Chromosome"/>
</dbReference>
<reference evidence="3" key="1">
    <citation type="submission" date="2020-07" db="EMBL/GenBank/DDBJ databases">
        <title>Description of Mycobacterium gordonae subsp. intergordonae subsp.nov. and Mycobacterium gordonae subsp. gordonae subsp. nov.</title>
        <authorList>
            <person name="Yu X."/>
        </authorList>
    </citation>
    <scope>NUCLEOTIDE SEQUENCE [LARGE SCALE GENOMIC DNA]</scope>
    <source>
        <strain evidence="3">24</strain>
    </source>
</reference>
<dbReference type="InterPro" id="IPR038332">
    <property type="entry name" value="PPE_sf"/>
</dbReference>
<protein>
    <submittedName>
        <fullName evidence="2">PE family protein</fullName>
    </submittedName>
</protein>
<dbReference type="Gene3D" id="1.10.287.850">
    <property type="entry name" value="HP0062-like domain"/>
    <property type="match status" value="1"/>
</dbReference>
<sequence>MSHVSVTPETVASAASTLADLGSAVHAANAAAASPTTALSAAGADEVSAAVVAVFNGHGQRYCSLSTEATAFHEQFVRLLNSGATSYGGAEAANASLVGTLDLLGGPGNP</sequence>
<keyword evidence="3" id="KW-1185">Reference proteome</keyword>
<dbReference type="SUPFAM" id="SSF140459">
    <property type="entry name" value="PE/PPE dimer-like"/>
    <property type="match status" value="1"/>
</dbReference>